<organism evidence="4 5">
    <name type="scientific">Hyalella azteca</name>
    <name type="common">Amphipod</name>
    <dbReference type="NCBI Taxonomy" id="294128"/>
    <lineage>
        <taxon>Eukaryota</taxon>
        <taxon>Metazoa</taxon>
        <taxon>Ecdysozoa</taxon>
        <taxon>Arthropoda</taxon>
        <taxon>Crustacea</taxon>
        <taxon>Multicrustacea</taxon>
        <taxon>Malacostraca</taxon>
        <taxon>Eumalacostraca</taxon>
        <taxon>Peracarida</taxon>
        <taxon>Amphipoda</taxon>
        <taxon>Senticaudata</taxon>
        <taxon>Talitrida</taxon>
        <taxon>Talitroidea</taxon>
        <taxon>Hyalellidae</taxon>
        <taxon>Hyalella</taxon>
    </lineage>
</organism>
<dbReference type="InterPro" id="IPR015915">
    <property type="entry name" value="Kelch-typ_b-propeller"/>
</dbReference>
<evidence type="ECO:0000313" key="4">
    <source>
        <dbReference type="Proteomes" id="UP000694843"/>
    </source>
</evidence>
<dbReference type="PANTHER" id="PTHR46093:SF18">
    <property type="entry name" value="FIBRONECTIN TYPE-III DOMAIN-CONTAINING PROTEIN"/>
    <property type="match status" value="1"/>
</dbReference>
<feature type="region of interest" description="Disordered" evidence="3">
    <location>
        <begin position="640"/>
        <end position="693"/>
    </location>
</feature>
<dbReference type="AlphaFoldDB" id="A0A979FMH5"/>
<feature type="compositionally biased region" description="Polar residues" evidence="3">
    <location>
        <begin position="71"/>
        <end position="86"/>
    </location>
</feature>
<proteinExistence type="predicted"/>
<dbReference type="Proteomes" id="UP000694843">
    <property type="component" value="Unplaced"/>
</dbReference>
<dbReference type="OrthoDB" id="432528at2759"/>
<reference evidence="5" key="1">
    <citation type="submission" date="2025-08" db="UniProtKB">
        <authorList>
            <consortium name="RefSeq"/>
        </authorList>
    </citation>
    <scope>IDENTIFICATION</scope>
    <source>
        <tissue evidence="5">Whole organism</tissue>
    </source>
</reference>
<feature type="region of interest" description="Disordered" evidence="3">
    <location>
        <begin position="1"/>
        <end position="22"/>
    </location>
</feature>
<dbReference type="KEGG" id="hazt:108683196"/>
<dbReference type="GeneID" id="108683196"/>
<keyword evidence="1" id="KW-0880">Kelch repeat</keyword>
<name>A0A979FMH5_HYAAZ</name>
<evidence type="ECO:0000256" key="2">
    <source>
        <dbReference type="ARBA" id="ARBA00022737"/>
    </source>
</evidence>
<evidence type="ECO:0000313" key="5">
    <source>
        <dbReference type="RefSeq" id="XP_047737878.1"/>
    </source>
</evidence>
<protein>
    <submittedName>
        <fullName evidence="5">Uncharacterized protein LOC108683196</fullName>
    </submittedName>
</protein>
<dbReference type="RefSeq" id="XP_047737878.1">
    <property type="nucleotide sequence ID" value="XM_047881922.1"/>
</dbReference>
<dbReference type="Pfam" id="PF24681">
    <property type="entry name" value="Kelch_KLHDC2_KLHL20_DRC7"/>
    <property type="match status" value="1"/>
</dbReference>
<dbReference type="Gene3D" id="2.120.10.80">
    <property type="entry name" value="Kelch-type beta propeller"/>
    <property type="match status" value="2"/>
</dbReference>
<dbReference type="SUPFAM" id="SSF117281">
    <property type="entry name" value="Kelch motif"/>
    <property type="match status" value="1"/>
</dbReference>
<keyword evidence="4" id="KW-1185">Reference proteome</keyword>
<feature type="region of interest" description="Disordered" evidence="3">
    <location>
        <begin position="62"/>
        <end position="91"/>
    </location>
</feature>
<sequence length="745" mass="80660">MSVSRSWQEIRDDHGTRPPSLQQHSLVAAAGKLLVFGGELCMSNDTPLWIYEIKTKTWRKWNPPAGGTGASGQRSLALSPRGQSAPSGRRGHSAVLAGNKMIVYGGFQDLHGSTNEMWTFIVLQEVWQKVCCRGDLPPARHAHTAVLYDGFMWVYGGMTDLQERNDLWKYHVESRTWTVVRARQGPGCLHSHVAAVLRGVMVVFGGERQGELLDELWRFHFSTLIWERLIPSGPKPQPRSQFCAFVAPSHGLKTSRYTSAHSTLGSTSTTSTGGSSYTSGYGSGCSGSIDGGSRFRRDGPGPGGFGGSTIHEREGCPCHDFDSPSDDGDDEIDPNRLRYLIQKNCVNNSQTGNLKLSISKISQLNLSHLGKYYNYSMLSNDSTESVVEDSVASTCDSYGGKLMKSQSIQGLKDKVLRNEESGSMNTLSRDILSVPNFGDVIGPEISHSKEENIFSSASKSRLGNVECLEDLEDDTANVPAHSIHGHLAFRSDPVGRSTDTSISDNLMSFSCTESSHGSQANVNDSSNGCSGSFANPNYVASSESGRNEGGLLSQDYWRKGALDLESVRHKQFAEILRTPPDSGIGLGVEMEGRAPKDVSIKTLEDFVNLDYQKTIYRKSYQPVYPVVGVMEPMFSGSENCGLGSRNTPDGAGGEGRVAEGVGSGGGGTSRVTFGDASQTAPPSRPRVSGERSGGILTSARVNPFLRVEPTSELLGPEVMYIVGGKETGHLTVKRPLSVWKLDFPF</sequence>
<keyword evidence="2" id="KW-0677">Repeat</keyword>
<accession>A0A979FMH5</accession>
<gene>
    <name evidence="5" type="primary">LOC108683196</name>
</gene>
<evidence type="ECO:0000256" key="3">
    <source>
        <dbReference type="SAM" id="MobiDB-lite"/>
    </source>
</evidence>
<feature type="compositionally biased region" description="Gly residues" evidence="3">
    <location>
        <begin position="650"/>
        <end position="668"/>
    </location>
</feature>
<dbReference type="PANTHER" id="PTHR46093">
    <property type="entry name" value="ACYL-COA-BINDING DOMAIN-CONTAINING PROTEIN 5"/>
    <property type="match status" value="1"/>
</dbReference>
<evidence type="ECO:0000256" key="1">
    <source>
        <dbReference type="ARBA" id="ARBA00022441"/>
    </source>
</evidence>